<dbReference type="SUPFAM" id="SSF69618">
    <property type="entry name" value="HemD-like"/>
    <property type="match status" value="1"/>
</dbReference>
<evidence type="ECO:0000256" key="5">
    <source>
        <dbReference type="ARBA" id="ARBA00023244"/>
    </source>
</evidence>
<evidence type="ECO:0000313" key="11">
    <source>
        <dbReference type="EMBL" id="GGC49965.1"/>
    </source>
</evidence>
<dbReference type="Pfam" id="PF02602">
    <property type="entry name" value="HEM4"/>
    <property type="match status" value="1"/>
</dbReference>
<dbReference type="CDD" id="cd06578">
    <property type="entry name" value="HemD"/>
    <property type="match status" value="1"/>
</dbReference>
<accession>A0A916TX82</accession>
<name>A0A916TX82_9HYPH</name>
<dbReference type="PANTHER" id="PTHR38042">
    <property type="entry name" value="UROPORPHYRINOGEN-III SYNTHASE, CHLOROPLASTIC"/>
    <property type="match status" value="1"/>
</dbReference>
<dbReference type="GO" id="GO:0032259">
    <property type="term" value="P:methylation"/>
    <property type="evidence" value="ECO:0007669"/>
    <property type="project" value="UniProtKB-KW"/>
</dbReference>
<evidence type="ECO:0000256" key="9">
    <source>
        <dbReference type="RuleBase" id="RU366031"/>
    </source>
</evidence>
<evidence type="ECO:0000256" key="1">
    <source>
        <dbReference type="ARBA" id="ARBA00004772"/>
    </source>
</evidence>
<dbReference type="RefSeq" id="WP_188607640.1">
    <property type="nucleotide sequence ID" value="NZ_BMGG01000001.1"/>
</dbReference>
<dbReference type="InterPro" id="IPR003754">
    <property type="entry name" value="4pyrrol_synth_uPrphyn_synth"/>
</dbReference>
<keyword evidence="5 9" id="KW-0627">Porphyrin biosynthesis</keyword>
<keyword evidence="11" id="KW-0489">Methyltransferase</keyword>
<feature type="domain" description="Tetrapyrrole biosynthesis uroporphyrinogen III synthase" evidence="10">
    <location>
        <begin position="13"/>
        <end position="225"/>
    </location>
</feature>
<comment type="function">
    <text evidence="6 9">Catalyzes cyclization of the linear tetrapyrrole, hydroxymethylbilane, to the macrocyclic uroporphyrinogen III.</text>
</comment>
<dbReference type="GO" id="GO:0004852">
    <property type="term" value="F:uroporphyrinogen-III synthase activity"/>
    <property type="evidence" value="ECO:0007669"/>
    <property type="project" value="UniProtKB-UniRule"/>
</dbReference>
<dbReference type="Gene3D" id="3.40.50.10090">
    <property type="match status" value="2"/>
</dbReference>
<organism evidence="11 12">
    <name type="scientific">Chelatococcus reniformis</name>
    <dbReference type="NCBI Taxonomy" id="1494448"/>
    <lineage>
        <taxon>Bacteria</taxon>
        <taxon>Pseudomonadati</taxon>
        <taxon>Pseudomonadota</taxon>
        <taxon>Alphaproteobacteria</taxon>
        <taxon>Hyphomicrobiales</taxon>
        <taxon>Chelatococcaceae</taxon>
        <taxon>Chelatococcus</taxon>
    </lineage>
</organism>
<dbReference type="Proteomes" id="UP000637002">
    <property type="component" value="Unassembled WGS sequence"/>
</dbReference>
<dbReference type="InterPro" id="IPR036108">
    <property type="entry name" value="4pyrrol_syn_uPrphyn_synt_sf"/>
</dbReference>
<comment type="catalytic activity">
    <reaction evidence="8 9">
        <text>hydroxymethylbilane = uroporphyrinogen III + H2O</text>
        <dbReference type="Rhea" id="RHEA:18965"/>
        <dbReference type="ChEBI" id="CHEBI:15377"/>
        <dbReference type="ChEBI" id="CHEBI:57308"/>
        <dbReference type="ChEBI" id="CHEBI:57845"/>
        <dbReference type="EC" id="4.2.1.75"/>
    </reaction>
</comment>
<dbReference type="GO" id="GO:0008168">
    <property type="term" value="F:methyltransferase activity"/>
    <property type="evidence" value="ECO:0007669"/>
    <property type="project" value="UniProtKB-KW"/>
</dbReference>
<comment type="pathway">
    <text evidence="1 9">Porphyrin-containing compound metabolism; protoporphyrin-IX biosynthesis; coproporphyrinogen-III from 5-aminolevulinate: step 3/4.</text>
</comment>
<evidence type="ECO:0000259" key="10">
    <source>
        <dbReference type="Pfam" id="PF02602"/>
    </source>
</evidence>
<evidence type="ECO:0000256" key="7">
    <source>
        <dbReference type="ARBA" id="ARBA00040167"/>
    </source>
</evidence>
<keyword evidence="12" id="KW-1185">Reference proteome</keyword>
<proteinExistence type="inferred from homology"/>
<reference evidence="11" key="2">
    <citation type="submission" date="2020-09" db="EMBL/GenBank/DDBJ databases">
        <authorList>
            <person name="Sun Q."/>
            <person name="Zhou Y."/>
        </authorList>
    </citation>
    <scope>NUCLEOTIDE SEQUENCE</scope>
    <source>
        <strain evidence="11">CGMCC 1.12919</strain>
    </source>
</reference>
<evidence type="ECO:0000256" key="3">
    <source>
        <dbReference type="ARBA" id="ARBA00013109"/>
    </source>
</evidence>
<dbReference type="AlphaFoldDB" id="A0A916TX82"/>
<comment type="similarity">
    <text evidence="2 9">Belongs to the uroporphyrinogen-III synthase family.</text>
</comment>
<dbReference type="GO" id="GO:0006782">
    <property type="term" value="P:protoporphyrinogen IX biosynthetic process"/>
    <property type="evidence" value="ECO:0007669"/>
    <property type="project" value="UniProtKB-UniRule"/>
</dbReference>
<evidence type="ECO:0000256" key="6">
    <source>
        <dbReference type="ARBA" id="ARBA00037589"/>
    </source>
</evidence>
<comment type="caution">
    <text evidence="11">The sequence shown here is derived from an EMBL/GenBank/DDBJ whole genome shotgun (WGS) entry which is preliminary data.</text>
</comment>
<dbReference type="InterPro" id="IPR039793">
    <property type="entry name" value="UROS/Hem4"/>
</dbReference>
<evidence type="ECO:0000256" key="8">
    <source>
        <dbReference type="ARBA" id="ARBA00048617"/>
    </source>
</evidence>
<dbReference type="PANTHER" id="PTHR38042:SF1">
    <property type="entry name" value="UROPORPHYRINOGEN-III SYNTHASE, CHLOROPLASTIC"/>
    <property type="match status" value="1"/>
</dbReference>
<gene>
    <name evidence="11" type="ORF">GCM10010994_06340</name>
</gene>
<sequence>MRVLVTRPQPFADRTARLLAARGHQPLVAPLLRIAPSGEPMPRGEWDAIVLTSASALIAFPEPPTLVPVFAVGDRTAEAAEEAGFQDVRSASGDREALALLARETLPPHQRLLVAAGRDRKEDLDRLLHEAGHEAHVWTAYVAEAETQLPAAARQAIADRSAGHVLHYSRRSASICVALAREEGLDQVLSSLNHVCISEDAAEPVRACGAASILVAGHPSEDAMLALLPRA</sequence>
<reference evidence="11" key="1">
    <citation type="journal article" date="2014" name="Int. J. Syst. Evol. Microbiol.">
        <title>Complete genome sequence of Corynebacterium casei LMG S-19264T (=DSM 44701T), isolated from a smear-ripened cheese.</title>
        <authorList>
            <consortium name="US DOE Joint Genome Institute (JGI-PGF)"/>
            <person name="Walter F."/>
            <person name="Albersmeier A."/>
            <person name="Kalinowski J."/>
            <person name="Ruckert C."/>
        </authorList>
    </citation>
    <scope>NUCLEOTIDE SEQUENCE</scope>
    <source>
        <strain evidence="11">CGMCC 1.12919</strain>
    </source>
</reference>
<keyword evidence="11" id="KW-0808">Transferase</keyword>
<dbReference type="EC" id="4.2.1.75" evidence="3 9"/>
<evidence type="ECO:0000313" key="12">
    <source>
        <dbReference type="Proteomes" id="UP000637002"/>
    </source>
</evidence>
<keyword evidence="4 9" id="KW-0456">Lyase</keyword>
<protein>
    <recommendedName>
        <fullName evidence="7 9">Uroporphyrinogen-III synthase</fullName>
        <ecNumber evidence="3 9">4.2.1.75</ecNumber>
    </recommendedName>
</protein>
<dbReference type="EMBL" id="BMGG01000001">
    <property type="protein sequence ID" value="GGC49965.1"/>
    <property type="molecule type" value="Genomic_DNA"/>
</dbReference>
<evidence type="ECO:0000256" key="4">
    <source>
        <dbReference type="ARBA" id="ARBA00023239"/>
    </source>
</evidence>
<dbReference type="GO" id="GO:0006780">
    <property type="term" value="P:uroporphyrinogen III biosynthetic process"/>
    <property type="evidence" value="ECO:0007669"/>
    <property type="project" value="UniProtKB-UniRule"/>
</dbReference>
<evidence type="ECO:0000256" key="2">
    <source>
        <dbReference type="ARBA" id="ARBA00008133"/>
    </source>
</evidence>